<feature type="region of interest" description="Disordered" evidence="3">
    <location>
        <begin position="31"/>
        <end position="51"/>
    </location>
</feature>
<dbReference type="GO" id="GO:0005507">
    <property type="term" value="F:copper ion binding"/>
    <property type="evidence" value="ECO:0007669"/>
    <property type="project" value="InterPro"/>
</dbReference>
<evidence type="ECO:0000259" key="4">
    <source>
        <dbReference type="Pfam" id="PF00127"/>
    </source>
</evidence>
<reference evidence="5 6" key="1">
    <citation type="journal article" date="2014" name="PLoS Genet.">
        <title>Phylogenetically driven sequencing of extremely halophilic archaea reveals strategies for static and dynamic osmo-response.</title>
        <authorList>
            <person name="Becker E.A."/>
            <person name="Seitzer P.M."/>
            <person name="Tritt A."/>
            <person name="Larsen D."/>
            <person name="Krusor M."/>
            <person name="Yao A.I."/>
            <person name="Wu D."/>
            <person name="Madern D."/>
            <person name="Eisen J.A."/>
            <person name="Darling A.E."/>
            <person name="Facciotti M.T."/>
        </authorList>
    </citation>
    <scope>NUCLEOTIDE SEQUENCE [LARGE SCALE GENOMIC DNA]</scope>
    <source>
        <strain evidence="5 6">JCM 14624</strain>
    </source>
</reference>
<feature type="domain" description="Blue (type 1) copper" evidence="4">
    <location>
        <begin position="63"/>
        <end position="153"/>
    </location>
</feature>
<dbReference type="EMBL" id="AOIQ01000014">
    <property type="protein sequence ID" value="ELZ10696.1"/>
    <property type="molecule type" value="Genomic_DNA"/>
</dbReference>
<evidence type="ECO:0000313" key="5">
    <source>
        <dbReference type="EMBL" id="ELZ10696.1"/>
    </source>
</evidence>
<dbReference type="Gene3D" id="2.60.40.420">
    <property type="entry name" value="Cupredoxins - blue copper proteins"/>
    <property type="match status" value="1"/>
</dbReference>
<gene>
    <name evidence="5" type="ORF">C479_07793</name>
</gene>
<dbReference type="AlphaFoldDB" id="M0BII4"/>
<proteinExistence type="predicted"/>
<dbReference type="STRING" id="1227490.C479_07793"/>
<evidence type="ECO:0000256" key="2">
    <source>
        <dbReference type="ARBA" id="ARBA00023008"/>
    </source>
</evidence>
<dbReference type="InterPro" id="IPR000923">
    <property type="entry name" value="BlueCu_1"/>
</dbReference>
<feature type="region of interest" description="Disordered" evidence="3">
    <location>
        <begin position="92"/>
        <end position="115"/>
    </location>
</feature>
<name>M0BII4_9EURY</name>
<dbReference type="RefSeq" id="WP_007700418.1">
    <property type="nucleotide sequence ID" value="NZ_AOIQ01000014.1"/>
</dbReference>
<sequence length="194" mass="21180">MTPNRLTRRDALGTSAGLAGIVLAGCLDRGDETTETAEPENAGELGTPTDRITVTTTSRPFPEFDPQIVHVSVGATVEWVVETGRHDVAAYHRDTHPPHRTPNGIEPWGSERLSQPGETFEHTFEREGVYDYVDTQQVCTSHEVAGNIGRVVVGWPDPDAEPAMNDPPEDMPQRAINALSMFNEETRPVLDAGP</sequence>
<dbReference type="Pfam" id="PF00127">
    <property type="entry name" value="Copper-bind"/>
    <property type="match status" value="1"/>
</dbReference>
<evidence type="ECO:0000256" key="3">
    <source>
        <dbReference type="SAM" id="MobiDB-lite"/>
    </source>
</evidence>
<accession>M0BII4</accession>
<protein>
    <submittedName>
        <fullName evidence="5">Halocyanin-like protein (Copper-containing protein) 2</fullName>
    </submittedName>
</protein>
<dbReference type="SUPFAM" id="SSF49503">
    <property type="entry name" value="Cupredoxins"/>
    <property type="match status" value="1"/>
</dbReference>
<dbReference type="OrthoDB" id="186995at2157"/>
<dbReference type="GO" id="GO:0009055">
    <property type="term" value="F:electron transfer activity"/>
    <property type="evidence" value="ECO:0007669"/>
    <property type="project" value="InterPro"/>
</dbReference>
<keyword evidence="2" id="KW-0186">Copper</keyword>
<evidence type="ECO:0000256" key="1">
    <source>
        <dbReference type="ARBA" id="ARBA00022723"/>
    </source>
</evidence>
<organism evidence="5 6">
    <name type="scientific">Halovivax asiaticus JCM 14624</name>
    <dbReference type="NCBI Taxonomy" id="1227490"/>
    <lineage>
        <taxon>Archaea</taxon>
        <taxon>Methanobacteriati</taxon>
        <taxon>Methanobacteriota</taxon>
        <taxon>Stenosarchaea group</taxon>
        <taxon>Halobacteria</taxon>
        <taxon>Halobacteriales</taxon>
        <taxon>Natrialbaceae</taxon>
        <taxon>Halovivax</taxon>
    </lineage>
</organism>
<comment type="caution">
    <text evidence="5">The sequence shown here is derived from an EMBL/GenBank/DDBJ whole genome shotgun (WGS) entry which is preliminary data.</text>
</comment>
<dbReference type="Proteomes" id="UP000011560">
    <property type="component" value="Unassembled WGS sequence"/>
</dbReference>
<dbReference type="InterPro" id="IPR008972">
    <property type="entry name" value="Cupredoxin"/>
</dbReference>
<keyword evidence="6" id="KW-1185">Reference proteome</keyword>
<keyword evidence="1" id="KW-0479">Metal-binding</keyword>
<evidence type="ECO:0000313" key="6">
    <source>
        <dbReference type="Proteomes" id="UP000011560"/>
    </source>
</evidence>
<dbReference type="PROSITE" id="PS51257">
    <property type="entry name" value="PROKAR_LIPOPROTEIN"/>
    <property type="match status" value="1"/>
</dbReference>